<protein>
    <submittedName>
        <fullName evidence="2">Uncharacterized protein</fullName>
    </submittedName>
</protein>
<dbReference type="OrthoDB" id="65289at2759"/>
<name>A0A1V9ZIB5_9STRA</name>
<dbReference type="EMBL" id="JNBS01001896">
    <property type="protein sequence ID" value="OQR97641.1"/>
    <property type="molecule type" value="Genomic_DNA"/>
</dbReference>
<proteinExistence type="predicted"/>
<feature type="region of interest" description="Disordered" evidence="1">
    <location>
        <begin position="106"/>
        <end position="140"/>
    </location>
</feature>
<reference evidence="2 3" key="1">
    <citation type="journal article" date="2014" name="Genome Biol. Evol.">
        <title>The secreted proteins of Achlya hypogyna and Thraustotheca clavata identify the ancestral oomycete secretome and reveal gene acquisitions by horizontal gene transfer.</title>
        <authorList>
            <person name="Misner I."/>
            <person name="Blouin N."/>
            <person name="Leonard G."/>
            <person name="Richards T.A."/>
            <person name="Lane C.E."/>
        </authorList>
    </citation>
    <scope>NUCLEOTIDE SEQUENCE [LARGE SCALE GENOMIC DNA]</scope>
    <source>
        <strain evidence="2 3">ATCC 34112</strain>
    </source>
</reference>
<comment type="caution">
    <text evidence="2">The sequence shown here is derived from an EMBL/GenBank/DDBJ whole genome shotgun (WGS) entry which is preliminary data.</text>
</comment>
<dbReference type="Proteomes" id="UP000243217">
    <property type="component" value="Unassembled WGS sequence"/>
</dbReference>
<evidence type="ECO:0000313" key="2">
    <source>
        <dbReference type="EMBL" id="OQR97641.1"/>
    </source>
</evidence>
<gene>
    <name evidence="2" type="ORF">THRCLA_06899</name>
</gene>
<sequence length="165" mass="18502">MGVAMSWCTEPGSNDCSTLDRAPSPLLLKMPSFSFDGDENYHRNDVERNGPETPGAKLLRDYCNHVVETDSGRHVQPYMNPYSPPILEETLLKTPSSEKDLPMLEPSIKEVKNNEPYVRKPRAASVDTFLPSPLRSPSSRRELTYKPFWCDLPSRPTHPSPSAAS</sequence>
<evidence type="ECO:0000256" key="1">
    <source>
        <dbReference type="SAM" id="MobiDB-lite"/>
    </source>
</evidence>
<dbReference type="AlphaFoldDB" id="A0A1V9ZIB5"/>
<organism evidence="2 3">
    <name type="scientific">Thraustotheca clavata</name>
    <dbReference type="NCBI Taxonomy" id="74557"/>
    <lineage>
        <taxon>Eukaryota</taxon>
        <taxon>Sar</taxon>
        <taxon>Stramenopiles</taxon>
        <taxon>Oomycota</taxon>
        <taxon>Saprolegniomycetes</taxon>
        <taxon>Saprolegniales</taxon>
        <taxon>Achlyaceae</taxon>
        <taxon>Thraustotheca</taxon>
    </lineage>
</organism>
<evidence type="ECO:0000313" key="3">
    <source>
        <dbReference type="Proteomes" id="UP000243217"/>
    </source>
</evidence>
<accession>A0A1V9ZIB5</accession>
<keyword evidence="3" id="KW-1185">Reference proteome</keyword>